<protein>
    <submittedName>
        <fullName evidence="8">MFS transporter</fullName>
    </submittedName>
</protein>
<organism evidence="8 9">
    <name type="scientific">Oceanobacillus piezotolerans</name>
    <dbReference type="NCBI Taxonomy" id="2448030"/>
    <lineage>
        <taxon>Bacteria</taxon>
        <taxon>Bacillati</taxon>
        <taxon>Bacillota</taxon>
        <taxon>Bacilli</taxon>
        <taxon>Bacillales</taxon>
        <taxon>Bacillaceae</taxon>
        <taxon>Oceanobacillus</taxon>
    </lineage>
</organism>
<dbReference type="GO" id="GO:0005886">
    <property type="term" value="C:plasma membrane"/>
    <property type="evidence" value="ECO:0007669"/>
    <property type="project" value="UniProtKB-SubCell"/>
</dbReference>
<evidence type="ECO:0000256" key="6">
    <source>
        <dbReference type="SAM" id="Phobius"/>
    </source>
</evidence>
<keyword evidence="5 6" id="KW-0472">Membrane</keyword>
<keyword evidence="4 6" id="KW-1133">Transmembrane helix</keyword>
<feature type="domain" description="Major facilitator superfamily (MFS) profile" evidence="7">
    <location>
        <begin position="6"/>
        <end position="384"/>
    </location>
</feature>
<name>A0A498DKS3_9BACI</name>
<accession>A0A498DKS3</accession>
<dbReference type="InterPro" id="IPR020846">
    <property type="entry name" value="MFS_dom"/>
</dbReference>
<dbReference type="InterPro" id="IPR036259">
    <property type="entry name" value="MFS_trans_sf"/>
</dbReference>
<dbReference type="InterPro" id="IPR011701">
    <property type="entry name" value="MFS"/>
</dbReference>
<dbReference type="EMBL" id="RCHR01000004">
    <property type="protein sequence ID" value="RLL43589.1"/>
    <property type="molecule type" value="Genomic_DNA"/>
</dbReference>
<feature type="transmembrane region" description="Helical" evidence="6">
    <location>
        <begin position="131"/>
        <end position="153"/>
    </location>
</feature>
<dbReference type="PANTHER" id="PTHR23504">
    <property type="entry name" value="MAJOR FACILITATOR SUPERFAMILY DOMAIN-CONTAINING PROTEIN 10"/>
    <property type="match status" value="1"/>
</dbReference>
<feature type="transmembrane region" description="Helical" evidence="6">
    <location>
        <begin position="246"/>
        <end position="267"/>
    </location>
</feature>
<dbReference type="Gene3D" id="1.20.1250.20">
    <property type="entry name" value="MFS general substrate transporter like domains"/>
    <property type="match status" value="1"/>
</dbReference>
<dbReference type="GO" id="GO:0022857">
    <property type="term" value="F:transmembrane transporter activity"/>
    <property type="evidence" value="ECO:0007669"/>
    <property type="project" value="InterPro"/>
</dbReference>
<dbReference type="PANTHER" id="PTHR23504:SF115">
    <property type="entry name" value="MULTIDRUG RESISTANCE PROTEIN 2"/>
    <property type="match status" value="1"/>
</dbReference>
<feature type="transmembrane region" description="Helical" evidence="6">
    <location>
        <begin position="159"/>
        <end position="179"/>
    </location>
</feature>
<evidence type="ECO:0000313" key="8">
    <source>
        <dbReference type="EMBL" id="RLL43589.1"/>
    </source>
</evidence>
<sequence length="394" mass="42396">MNTKRALTILFAVMFLVMVGFGIIIPVIPFYAEELGASPTELGLLMAVYSLMQLIFAPMWGRISDGIGRKPVIMIGTLGLALSFFLMAVSTALWMLFAARIIGGLLSSANMATVMAYAADITSEEDRGKGMGIVGAAIGLGFIFGPAIGGIFSSSSLSTPFFLAGSFALFTFFMVMFILRESLSIEKRRKESLRKSGNLFHAFKSSSTNMLYFLTFFVTLSLAGLEATFAYFAAERADLGTIELGYIFMIMGLGSAIVQGGMVGGFIKRFGEHVVIQIGILVSAVGFLLILFTDSFITAAIYLTVFGLGNGVIRPSVSSLLTKKSKIGHGGVTGLLSSFDSLGRIIGPPLGGWFFSISIGLPYIFGILLSILTFVLFRVFTAPQLKSIRREQEL</sequence>
<feature type="transmembrane region" description="Helical" evidence="6">
    <location>
        <begin position="101"/>
        <end position="119"/>
    </location>
</feature>
<dbReference type="RefSeq" id="WP_121523198.1">
    <property type="nucleotide sequence ID" value="NZ_RCHR01000004.1"/>
</dbReference>
<comment type="subcellular location">
    <subcellularLocation>
        <location evidence="1">Cell membrane</location>
        <topology evidence="1">Multi-pass membrane protein</topology>
    </subcellularLocation>
</comment>
<evidence type="ECO:0000256" key="1">
    <source>
        <dbReference type="ARBA" id="ARBA00004651"/>
    </source>
</evidence>
<keyword evidence="9" id="KW-1185">Reference proteome</keyword>
<proteinExistence type="predicted"/>
<dbReference type="OrthoDB" id="9793283at2"/>
<evidence type="ECO:0000313" key="9">
    <source>
        <dbReference type="Proteomes" id="UP000270219"/>
    </source>
</evidence>
<dbReference type="SUPFAM" id="SSF103473">
    <property type="entry name" value="MFS general substrate transporter"/>
    <property type="match status" value="1"/>
</dbReference>
<dbReference type="InterPro" id="IPR001958">
    <property type="entry name" value="Tet-R_TetA/multi-R_MdtG-like"/>
</dbReference>
<feature type="transmembrane region" description="Helical" evidence="6">
    <location>
        <begin position="211"/>
        <end position="234"/>
    </location>
</feature>
<dbReference type="AlphaFoldDB" id="A0A498DKS3"/>
<keyword evidence="2" id="KW-0813">Transport</keyword>
<evidence type="ECO:0000256" key="5">
    <source>
        <dbReference type="ARBA" id="ARBA00023136"/>
    </source>
</evidence>
<dbReference type="PROSITE" id="PS50850">
    <property type="entry name" value="MFS"/>
    <property type="match status" value="1"/>
</dbReference>
<feature type="transmembrane region" description="Helical" evidence="6">
    <location>
        <begin position="353"/>
        <end position="380"/>
    </location>
</feature>
<feature type="transmembrane region" description="Helical" evidence="6">
    <location>
        <begin position="7"/>
        <end position="30"/>
    </location>
</feature>
<dbReference type="Proteomes" id="UP000270219">
    <property type="component" value="Unassembled WGS sequence"/>
</dbReference>
<gene>
    <name evidence="8" type="ORF">D8M04_11715</name>
</gene>
<evidence type="ECO:0000256" key="3">
    <source>
        <dbReference type="ARBA" id="ARBA00022692"/>
    </source>
</evidence>
<evidence type="ECO:0000256" key="2">
    <source>
        <dbReference type="ARBA" id="ARBA00022448"/>
    </source>
</evidence>
<dbReference type="PRINTS" id="PR01035">
    <property type="entry name" value="TCRTETA"/>
</dbReference>
<reference evidence="8 9" key="1">
    <citation type="submission" date="2018-10" db="EMBL/GenBank/DDBJ databases">
        <title>Oceanobacillus sp. YLB-02 draft genome.</title>
        <authorList>
            <person name="Yu L."/>
        </authorList>
    </citation>
    <scope>NUCLEOTIDE SEQUENCE [LARGE SCALE GENOMIC DNA]</scope>
    <source>
        <strain evidence="8 9">YLB-02</strain>
    </source>
</reference>
<comment type="caution">
    <text evidence="8">The sequence shown here is derived from an EMBL/GenBank/DDBJ whole genome shotgun (WGS) entry which is preliminary data.</text>
</comment>
<keyword evidence="3 6" id="KW-0812">Transmembrane</keyword>
<feature type="transmembrane region" description="Helical" evidence="6">
    <location>
        <begin position="42"/>
        <end position="60"/>
    </location>
</feature>
<dbReference type="Pfam" id="PF07690">
    <property type="entry name" value="MFS_1"/>
    <property type="match status" value="1"/>
</dbReference>
<feature type="transmembrane region" description="Helical" evidence="6">
    <location>
        <begin position="274"/>
        <end position="293"/>
    </location>
</feature>
<feature type="transmembrane region" description="Helical" evidence="6">
    <location>
        <begin position="72"/>
        <end position="95"/>
    </location>
</feature>
<evidence type="ECO:0000259" key="7">
    <source>
        <dbReference type="PROSITE" id="PS50850"/>
    </source>
</evidence>
<evidence type="ECO:0000256" key="4">
    <source>
        <dbReference type="ARBA" id="ARBA00022989"/>
    </source>
</evidence>